<dbReference type="InterPro" id="IPR050266">
    <property type="entry name" value="AB_hydrolase_sf"/>
</dbReference>
<evidence type="ECO:0000313" key="3">
    <source>
        <dbReference type="Proteomes" id="UP000010305"/>
    </source>
</evidence>
<name>J4KS30_9GAMM</name>
<feature type="domain" description="AB hydrolase-1" evidence="1">
    <location>
        <begin position="81"/>
        <end position="183"/>
    </location>
</feature>
<dbReference type="AlphaFoldDB" id="J4KS30"/>
<dbReference type="EMBL" id="JH611156">
    <property type="protein sequence ID" value="EJP71989.1"/>
    <property type="molecule type" value="Genomic_DNA"/>
</dbReference>
<dbReference type="SUPFAM" id="SSF53474">
    <property type="entry name" value="alpha/beta-Hydrolases"/>
    <property type="match status" value="1"/>
</dbReference>
<protein>
    <submittedName>
        <fullName evidence="2">Haloalkane dehalogenase</fullName>
    </submittedName>
</protein>
<evidence type="ECO:0000259" key="1">
    <source>
        <dbReference type="Pfam" id="PF00561"/>
    </source>
</evidence>
<dbReference type="Pfam" id="PF00561">
    <property type="entry name" value="Abhydrolase_1"/>
    <property type="match status" value="1"/>
</dbReference>
<dbReference type="STRING" id="1123866.NT01SARS_0474"/>
<dbReference type="HOGENOM" id="CLU_020336_13_3_6"/>
<proteinExistence type="predicted"/>
<dbReference type="PRINTS" id="PR00111">
    <property type="entry name" value="ABHYDROLASE"/>
</dbReference>
<evidence type="ECO:0000313" key="2">
    <source>
        <dbReference type="EMBL" id="EJP71989.1"/>
    </source>
</evidence>
<dbReference type="PANTHER" id="PTHR43798:SF24">
    <property type="entry name" value="CIS-3-ALKYL-4-ALKYLOXETAN-2-ONE DECARBOXYLASE"/>
    <property type="match status" value="1"/>
</dbReference>
<dbReference type="GO" id="GO:0003824">
    <property type="term" value="F:catalytic activity"/>
    <property type="evidence" value="ECO:0007669"/>
    <property type="project" value="InterPro"/>
</dbReference>
<dbReference type="InterPro" id="IPR000073">
    <property type="entry name" value="AB_hydrolase_1"/>
</dbReference>
<dbReference type="Proteomes" id="UP000010305">
    <property type="component" value="Unassembled WGS sequence"/>
</dbReference>
<dbReference type="PANTHER" id="PTHR43798">
    <property type="entry name" value="MONOACYLGLYCEROL LIPASE"/>
    <property type="match status" value="1"/>
</dbReference>
<dbReference type="PRINTS" id="PR00412">
    <property type="entry name" value="EPOXHYDRLASE"/>
</dbReference>
<sequence>MNKVFSILFFILIISIGLFQYIRNSEPSINYERFNLVSPGILRTPDERFEDLKDYPFIPNYLTIGDTRIHYIDEGPKDGQIVYLLHGEPTWSYLFRKMIPTLVNEGFRVIAPDMVGFGKSDKYISTDDYSHQMHVEKMTQLVVELDLKNITAHFHDWGGPVGFRVLAEEPNRFDRVIATNTSLPATGRGFMNDLRSYLLWPIFKFTIWFQGPATWEEFIGGDGFTNWIRYSTYTDNIDIAGIMQILGSVSEEESIAYEAPYPNATYKAGAQIFPYLIPSEIRKNEMAYREVLEKWDKPFLIANSDNDPVTGNNPEIVELLKRIPTAQQIVISGPGHFVQEEAGPEYAQLIIDFINGKPEGFTVEKKVLDKNSIL</sequence>
<dbReference type="InterPro" id="IPR000639">
    <property type="entry name" value="Epox_hydrolase-like"/>
</dbReference>
<dbReference type="Gene3D" id="3.40.50.1820">
    <property type="entry name" value="alpha/beta hydrolase"/>
    <property type="match status" value="1"/>
</dbReference>
<gene>
    <name evidence="2" type="ORF">NT01SARS_0474</name>
</gene>
<dbReference type="NCBIfam" id="NF002043">
    <property type="entry name" value="PRK00870.1"/>
    <property type="match status" value="1"/>
</dbReference>
<dbReference type="InterPro" id="IPR029058">
    <property type="entry name" value="AB_hydrolase_fold"/>
</dbReference>
<organism evidence="2 3">
    <name type="scientific">SAR86 cluster bacterium SAR86A</name>
    <dbReference type="NCBI Taxonomy" id="1123866"/>
    <lineage>
        <taxon>Bacteria</taxon>
        <taxon>Pseudomonadati</taxon>
        <taxon>Pseudomonadota</taxon>
        <taxon>Gammaproteobacteria</taxon>
        <taxon>SAR86 cluster</taxon>
    </lineage>
</organism>
<reference evidence="2 3" key="1">
    <citation type="journal article" date="2012" name="ISME J.">
        <title>Genomic insights to SAR86, an abundant and uncultivated marine bacterial lineage.</title>
        <authorList>
            <person name="Dupont C.L."/>
            <person name="Rusch D.B."/>
            <person name="Yooseph S."/>
            <person name="Lombardo M.J."/>
            <person name="Richter R.A."/>
            <person name="Valas R."/>
            <person name="Novotny M."/>
            <person name="Yee-Greenbaum J."/>
            <person name="Selengut J.D."/>
            <person name="Haft D.H."/>
            <person name="Halpern A.L."/>
            <person name="Lasken R.S."/>
            <person name="Nealson K."/>
            <person name="Friedman R."/>
            <person name="Venter J.C."/>
        </authorList>
    </citation>
    <scope>NUCLEOTIDE SEQUENCE [LARGE SCALE GENOMIC DNA]</scope>
</reference>
<dbReference type="GO" id="GO:0016020">
    <property type="term" value="C:membrane"/>
    <property type="evidence" value="ECO:0007669"/>
    <property type="project" value="TreeGrafter"/>
</dbReference>
<accession>J4KS30</accession>